<dbReference type="Proteomes" id="UP000003295">
    <property type="component" value="Unassembled WGS sequence"/>
</dbReference>
<dbReference type="HOGENOM" id="CLU_3024279_0_0_11"/>
<name>C4F9I0_9ACTN</name>
<protein>
    <submittedName>
        <fullName evidence="1">Uncharacterized protein</fullName>
    </submittedName>
</protein>
<evidence type="ECO:0000313" key="2">
    <source>
        <dbReference type="Proteomes" id="UP000003295"/>
    </source>
</evidence>
<comment type="caution">
    <text evidence="1">The sequence shown here is derived from an EMBL/GenBank/DDBJ whole genome shotgun (WGS) entry which is preliminary data.</text>
</comment>
<dbReference type="EMBL" id="ABXH02000014">
    <property type="protein sequence ID" value="EEP44504.1"/>
    <property type="molecule type" value="Genomic_DNA"/>
</dbReference>
<accession>C4F9I0</accession>
<organism evidence="1 2">
    <name type="scientific">Collinsella intestinalis DSM 13280</name>
    <dbReference type="NCBI Taxonomy" id="521003"/>
    <lineage>
        <taxon>Bacteria</taxon>
        <taxon>Bacillati</taxon>
        <taxon>Actinomycetota</taxon>
        <taxon>Coriobacteriia</taxon>
        <taxon>Coriobacteriales</taxon>
        <taxon>Coriobacteriaceae</taxon>
        <taxon>Collinsella</taxon>
    </lineage>
</organism>
<evidence type="ECO:0000313" key="1">
    <source>
        <dbReference type="EMBL" id="EEP44504.1"/>
    </source>
</evidence>
<reference evidence="1 2" key="1">
    <citation type="submission" date="2009-04" db="EMBL/GenBank/DDBJ databases">
        <authorList>
            <person name="Weinstock G."/>
            <person name="Sodergren E."/>
            <person name="Clifton S."/>
            <person name="Fulton L."/>
            <person name="Fulton B."/>
            <person name="Courtney L."/>
            <person name="Fronick C."/>
            <person name="Harrison M."/>
            <person name="Strong C."/>
            <person name="Farmer C."/>
            <person name="Delahaunty K."/>
            <person name="Markovic C."/>
            <person name="Hall O."/>
            <person name="Minx P."/>
            <person name="Tomlinson C."/>
            <person name="Mitreva M."/>
            <person name="Nelson J."/>
            <person name="Hou S."/>
            <person name="Wollam A."/>
            <person name="Pepin K.H."/>
            <person name="Johnson M."/>
            <person name="Bhonagiri V."/>
            <person name="Nash W.E."/>
            <person name="Warren W."/>
            <person name="Chinwalla A."/>
            <person name="Mardis E.R."/>
            <person name="Wilson R.K."/>
        </authorList>
    </citation>
    <scope>NUCLEOTIDE SEQUENCE [LARGE SCALE GENOMIC DNA]</scope>
    <source>
        <strain evidence="1 2">DSM 13280</strain>
    </source>
</reference>
<sequence length="55" mass="6475">MFANGIDANTWSRFHRWKVYGLQMRNLGTGANYTSPQCAECARRQFWLRLTHPSE</sequence>
<gene>
    <name evidence="1" type="ORF">COLINT_02714</name>
</gene>
<dbReference type="AlphaFoldDB" id="C4F9I0"/>
<proteinExistence type="predicted"/>